<dbReference type="Gene3D" id="2.100.10.30">
    <property type="entry name" value="Jacalin-like lectin domain"/>
    <property type="match status" value="2"/>
</dbReference>
<accession>A0A1E5CMQ6</accession>
<sequence>MSLKYFVLTIGAISSALSTAHADTIHSNEIYTNLKWSWNQSQFEPSSVQVMATPVVAQLNDDNSDNIIDNNDVADVIIITFKNNDYAKGGIIRALSGTDGAELWAYNNGAIIADARYSPAVADLDGDGVVEIVTTSSSSNFINILDVDGNIKKQIPKVESGWRSVGDISLADLDGDASIEILSANAVYNYDTGLVFSHPWAPSSISGDFNGDSRAEVFTGGALYQSNGSFDWQYQANDTVWFSSLVNLDGDKQPEVIVSVPATYNSAENSVFTVLEHDGTTKWEVTNLENSGGGVQAVSNFLGRETPITTSLSKIFGYANYHSSPSATITIEESDKLWIRSGAAIDAIGTAPNSVVGGNGGYLNSPIDLSQVEAIDITSGRYWWGRYHVLALDFYLKDGSQVSMGSKRYYSHHIKTERVTVPHNSFIKSINVWTSYWLVDGLQFQIASVPDNHDIKGIVYAGYSAVDMYNFKGEKVWSVPNDDINSGKIGVSAYDFDNDGIDEVLVQDRQTVRILDGQTGRVLSSIDNSSGTLWEYPIVVDLAGDDNAELIVVANDYDRPYAINHGVYVYESADDDKPWKNATRIWNQHSYHFSNISQDGSIPSSATSSWLTHNTYRSSTLRGVVNNTKSPIFGRQTGEISNHHVLNDQTLFVRSGFAIDALGTSLDHLAGGDGGALRSPVNLAQVESIQVTSGDYYWGGNHIIALKFTFKNGSSILMGSKHYASNKVVETFTIPQGTQIQQMNVWTNGWLVDGLQFELN</sequence>
<evidence type="ECO:0000259" key="2">
    <source>
        <dbReference type="Pfam" id="PF16458"/>
    </source>
</evidence>
<dbReference type="SUPFAM" id="SSF69318">
    <property type="entry name" value="Integrin alpha N-terminal domain"/>
    <property type="match status" value="1"/>
</dbReference>
<feature type="domain" description="Hemolysin beta-prism lectin" evidence="2">
    <location>
        <begin position="630"/>
        <end position="758"/>
    </location>
</feature>
<dbReference type="EMBL" id="AJYW02000298">
    <property type="protein sequence ID" value="OEE71097.1"/>
    <property type="molecule type" value="Genomic_DNA"/>
</dbReference>
<dbReference type="PANTHER" id="PTHR45460">
    <property type="entry name" value="SIMILAR TO CYSTEINE PROTEINASE"/>
    <property type="match status" value="1"/>
</dbReference>
<dbReference type="InterPro" id="IPR018247">
    <property type="entry name" value="EF_Hand_1_Ca_BS"/>
</dbReference>
<evidence type="ECO:0000256" key="1">
    <source>
        <dbReference type="SAM" id="SignalP"/>
    </source>
</evidence>
<feature type="chain" id="PRO_5009172993" evidence="1">
    <location>
        <begin position="23"/>
        <end position="760"/>
    </location>
</feature>
<proteinExistence type="predicted"/>
<feature type="signal peptide" evidence="1">
    <location>
        <begin position="1"/>
        <end position="22"/>
    </location>
</feature>
<dbReference type="PROSITE" id="PS00018">
    <property type="entry name" value="EF_HAND_1"/>
    <property type="match status" value="1"/>
</dbReference>
<keyword evidence="1" id="KW-0732">Signal</keyword>
<evidence type="ECO:0000313" key="4">
    <source>
        <dbReference type="Proteomes" id="UP000094165"/>
    </source>
</evidence>
<name>A0A1E5CMQ6_9VIBR</name>
<dbReference type="Pfam" id="PF16458">
    <property type="entry name" value="Beta-prism_lec"/>
    <property type="match status" value="2"/>
</dbReference>
<gene>
    <name evidence="3" type="ORF">A130_08190</name>
</gene>
<dbReference type="RefSeq" id="WP_017053490.1">
    <property type="nucleotide sequence ID" value="NZ_AJYW02000298.1"/>
</dbReference>
<feature type="domain" description="Hemolysin beta-prism lectin" evidence="2">
    <location>
        <begin position="313"/>
        <end position="445"/>
    </location>
</feature>
<keyword evidence="4" id="KW-1185">Reference proteome</keyword>
<reference evidence="3 4" key="1">
    <citation type="journal article" date="2012" name="Science">
        <title>Ecological populations of bacteria act as socially cohesive units of antibiotic production and resistance.</title>
        <authorList>
            <person name="Cordero O.X."/>
            <person name="Wildschutte H."/>
            <person name="Kirkup B."/>
            <person name="Proehl S."/>
            <person name="Ngo L."/>
            <person name="Hussain F."/>
            <person name="Le Roux F."/>
            <person name="Mincer T."/>
            <person name="Polz M.F."/>
        </authorList>
    </citation>
    <scope>NUCLEOTIDE SEQUENCE [LARGE SCALE GENOMIC DNA]</scope>
    <source>
        <strain evidence="3 4">FF-238</strain>
    </source>
</reference>
<evidence type="ECO:0000313" key="3">
    <source>
        <dbReference type="EMBL" id="OEE71097.1"/>
    </source>
</evidence>
<protein>
    <submittedName>
        <fullName evidence="3">Hemolysin</fullName>
    </submittedName>
</protein>
<dbReference type="AlphaFoldDB" id="A0A1E5CMQ6"/>
<dbReference type="InterPro" id="IPR032496">
    <property type="entry name" value="Hemolysin_beta-prism_lec"/>
</dbReference>
<dbReference type="InterPro" id="IPR028994">
    <property type="entry name" value="Integrin_alpha_N"/>
</dbReference>
<organism evidence="3 4">
    <name type="scientific">Vibrio genomosp. F6 str. FF-238</name>
    <dbReference type="NCBI Taxonomy" id="1191298"/>
    <lineage>
        <taxon>Bacteria</taxon>
        <taxon>Pseudomonadati</taxon>
        <taxon>Pseudomonadota</taxon>
        <taxon>Gammaproteobacteria</taxon>
        <taxon>Vibrionales</taxon>
        <taxon>Vibrionaceae</taxon>
        <taxon>Vibrio</taxon>
    </lineage>
</organism>
<dbReference type="InterPro" id="IPR036404">
    <property type="entry name" value="Jacalin-like_lectin_dom_sf"/>
</dbReference>
<comment type="caution">
    <text evidence="3">The sequence shown here is derived from an EMBL/GenBank/DDBJ whole genome shotgun (WGS) entry which is preliminary data.</text>
</comment>
<dbReference type="Proteomes" id="UP000094165">
    <property type="component" value="Unassembled WGS sequence"/>
</dbReference>
<dbReference type="PANTHER" id="PTHR45460:SF2">
    <property type="entry name" value="ALPHA 1,3 GLUCANASE, GH71 FAMILY (EUROFUNG)"/>
    <property type="match status" value="1"/>
</dbReference>